<gene>
    <name evidence="3" type="ORF">MACH08_02100</name>
</gene>
<dbReference type="InterPro" id="IPR011856">
    <property type="entry name" value="tRNA_endonuc-like_dom_sf"/>
</dbReference>
<feature type="domain" description="TnsA endonuclease N-terminal" evidence="2">
    <location>
        <begin position="74"/>
        <end position="166"/>
    </location>
</feature>
<name>A0ABQ5TE91_9BACI</name>
<dbReference type="Pfam" id="PF08722">
    <property type="entry name" value="Tn7_TnsA-like_N"/>
    <property type="match status" value="1"/>
</dbReference>
<evidence type="ECO:0000313" key="4">
    <source>
        <dbReference type="Proteomes" id="UP001275436"/>
    </source>
</evidence>
<comment type="caution">
    <text evidence="3">The sequence shown here is derived from an EMBL/GenBank/DDBJ whole genome shotgun (WGS) entry which is preliminary data.</text>
</comment>
<proteinExistence type="predicted"/>
<accession>A0ABQ5TE91</accession>
<organism evidence="3 4">
    <name type="scientific">Oceanobacillus kimchii</name>
    <dbReference type="NCBI Taxonomy" id="746691"/>
    <lineage>
        <taxon>Bacteria</taxon>
        <taxon>Bacillati</taxon>
        <taxon>Bacillota</taxon>
        <taxon>Bacilli</taxon>
        <taxon>Bacillales</taxon>
        <taxon>Bacillaceae</taxon>
        <taxon>Oceanobacillus</taxon>
    </lineage>
</organism>
<dbReference type="Gene3D" id="1.10.10.10">
    <property type="entry name" value="Winged helix-like DNA-binding domain superfamily/Winged helix DNA-binding domain"/>
    <property type="match status" value="1"/>
</dbReference>
<evidence type="ECO:0000259" key="1">
    <source>
        <dbReference type="Pfam" id="PF08721"/>
    </source>
</evidence>
<feature type="domain" description="TnsA endonuclease C-terminal" evidence="1">
    <location>
        <begin position="170"/>
        <end position="252"/>
    </location>
</feature>
<dbReference type="SUPFAM" id="SSF52980">
    <property type="entry name" value="Restriction endonuclease-like"/>
    <property type="match status" value="1"/>
</dbReference>
<evidence type="ECO:0000259" key="2">
    <source>
        <dbReference type="Pfam" id="PF08722"/>
    </source>
</evidence>
<keyword evidence="4" id="KW-1185">Reference proteome</keyword>
<dbReference type="Gene3D" id="3.40.1350.10">
    <property type="match status" value="1"/>
</dbReference>
<dbReference type="EMBL" id="BSKO01000001">
    <property type="protein sequence ID" value="GLO64426.1"/>
    <property type="molecule type" value="Genomic_DNA"/>
</dbReference>
<evidence type="ECO:0000313" key="3">
    <source>
        <dbReference type="EMBL" id="GLO64426.1"/>
    </source>
</evidence>
<sequence length="277" mass="32299">MSKGSQVYTFQQNRIKEGFGKGTGKDYKPFIQAHDNKIASEGWLARHLGWKTQRIHHTLSEHERRYLYYLEWLDEVIDIREQFPLLPQSRTEEIADQLGIKHPYLDGKPVVMTTDFVITLKTNNGLMDVVRTVKPASKLNKRTLDLFEIERRFFAEQGVNWEIVTDSKLPKTLIKNVEWMAEARYLDTRPGLDKDYVDLMNKRLFEVISKDGGETGISKICLKYDEKLKFESGTSMFVLQYMLANKKWTTDMNLLIKSSQPLQVVNLEDQSINKRMG</sequence>
<dbReference type="InterPro" id="IPR036388">
    <property type="entry name" value="WH-like_DNA-bd_sf"/>
</dbReference>
<dbReference type="InterPro" id="IPR014832">
    <property type="entry name" value="TnsA_C"/>
</dbReference>
<dbReference type="CDD" id="cd22362">
    <property type="entry name" value="TnsA_endonuclease-like"/>
    <property type="match status" value="1"/>
</dbReference>
<dbReference type="Proteomes" id="UP001275436">
    <property type="component" value="Unassembled WGS sequence"/>
</dbReference>
<dbReference type="RefSeq" id="WP_317957572.1">
    <property type="nucleotide sequence ID" value="NZ_BSKO01000001.1"/>
</dbReference>
<dbReference type="InterPro" id="IPR014833">
    <property type="entry name" value="TnsA_N"/>
</dbReference>
<protein>
    <submittedName>
        <fullName evidence="3">Transposase</fullName>
    </submittedName>
</protein>
<dbReference type="InterPro" id="IPR011335">
    <property type="entry name" value="Restrct_endonuc-II-like"/>
</dbReference>
<dbReference type="Pfam" id="PF08721">
    <property type="entry name" value="Tn7_Tnp_TnsA_C"/>
    <property type="match status" value="1"/>
</dbReference>
<reference evidence="3 4" key="1">
    <citation type="submission" date="2023-02" db="EMBL/GenBank/DDBJ databases">
        <title>Oceanobacillus kimchii IFOP_LL358 isolated form Alexandrium catenella lab strain.</title>
        <authorList>
            <person name="Gajardo G."/>
            <person name="Ueki S."/>
            <person name="Maruyama F."/>
        </authorList>
    </citation>
    <scope>NUCLEOTIDE SEQUENCE [LARGE SCALE GENOMIC DNA]</scope>
    <source>
        <strain evidence="3 4">IFOP_LL358</strain>
    </source>
</reference>